<dbReference type="GO" id="GO:0005524">
    <property type="term" value="F:ATP binding"/>
    <property type="evidence" value="ECO:0007669"/>
    <property type="project" value="UniProtKB-UniRule"/>
</dbReference>
<dbReference type="GO" id="GO:0046872">
    <property type="term" value="F:metal ion binding"/>
    <property type="evidence" value="ECO:0007669"/>
    <property type="project" value="InterPro"/>
</dbReference>
<dbReference type="PROSITE" id="PS50975">
    <property type="entry name" value="ATP_GRASP"/>
    <property type="match status" value="1"/>
</dbReference>
<dbReference type="NCBIfam" id="NF002378">
    <property type="entry name" value="PRK01372.1"/>
    <property type="match status" value="1"/>
</dbReference>
<dbReference type="PANTHER" id="PTHR23132">
    <property type="entry name" value="D-ALANINE--D-ALANINE LIGASE"/>
    <property type="match status" value="1"/>
</dbReference>
<evidence type="ECO:0000313" key="7">
    <source>
        <dbReference type="Proteomes" id="UP000320580"/>
    </source>
</evidence>
<dbReference type="KEGG" id="sqz:FQU76_18510"/>
<dbReference type="GO" id="GO:0071555">
    <property type="term" value="P:cell wall organization"/>
    <property type="evidence" value="ECO:0007669"/>
    <property type="project" value="UniProtKB-KW"/>
</dbReference>
<dbReference type="Gene3D" id="3.40.50.20">
    <property type="match status" value="1"/>
</dbReference>
<dbReference type="Proteomes" id="UP000320580">
    <property type="component" value="Chromosome"/>
</dbReference>
<keyword evidence="4" id="KW-0547">Nucleotide-binding</keyword>
<evidence type="ECO:0000256" key="1">
    <source>
        <dbReference type="ARBA" id="ARBA00010871"/>
    </source>
</evidence>
<gene>
    <name evidence="6" type="ORF">FQU76_18510</name>
</gene>
<evidence type="ECO:0000313" key="6">
    <source>
        <dbReference type="EMBL" id="QDY78152.1"/>
    </source>
</evidence>
<evidence type="ECO:0000256" key="3">
    <source>
        <dbReference type="ARBA" id="ARBA00023316"/>
    </source>
</evidence>
<keyword evidence="3" id="KW-0961">Cell wall biogenesis/degradation</keyword>
<reference evidence="6 7" key="1">
    <citation type="submission" date="2019-07" db="EMBL/GenBank/DDBJ databases">
        <authorList>
            <person name="Zhu P."/>
        </authorList>
    </citation>
    <scope>NUCLEOTIDE SEQUENCE [LARGE SCALE GENOMIC DNA]</scope>
    <source>
        <strain evidence="6 7">SSL-25</strain>
    </source>
</reference>
<dbReference type="EC" id="6.3.2.4" evidence="6"/>
<name>A0A5B8IID2_9ACTN</name>
<dbReference type="InterPro" id="IPR013815">
    <property type="entry name" value="ATP_grasp_subdomain_1"/>
</dbReference>
<dbReference type="OrthoDB" id="9813261at2"/>
<comment type="similarity">
    <text evidence="1">Belongs to the D-alanine--D-alanine ligase family.</text>
</comment>
<evidence type="ECO:0000256" key="2">
    <source>
        <dbReference type="ARBA" id="ARBA00022598"/>
    </source>
</evidence>
<accession>A0A5B8IID2</accession>
<organism evidence="6 7">
    <name type="scientific">Streptomyces qinzhouensis</name>
    <dbReference type="NCBI Taxonomy" id="2599401"/>
    <lineage>
        <taxon>Bacteria</taxon>
        <taxon>Bacillati</taxon>
        <taxon>Actinomycetota</taxon>
        <taxon>Actinomycetes</taxon>
        <taxon>Kitasatosporales</taxon>
        <taxon>Streptomycetaceae</taxon>
        <taxon>Streptomyces</taxon>
    </lineage>
</organism>
<dbReference type="PANTHER" id="PTHR23132:SF23">
    <property type="entry name" value="D-ALANINE--D-ALANINE LIGASE B"/>
    <property type="match status" value="1"/>
</dbReference>
<protein>
    <submittedName>
        <fullName evidence="6">D-alanine--D-alanine ligase</fullName>
        <ecNumber evidence="6">6.3.2.4</ecNumber>
    </submittedName>
</protein>
<dbReference type="SUPFAM" id="SSF56059">
    <property type="entry name" value="Glutathione synthetase ATP-binding domain-like"/>
    <property type="match status" value="1"/>
</dbReference>
<evidence type="ECO:0000256" key="4">
    <source>
        <dbReference type="PROSITE-ProRule" id="PRU00409"/>
    </source>
</evidence>
<dbReference type="InterPro" id="IPR016185">
    <property type="entry name" value="PreATP-grasp_dom_sf"/>
</dbReference>
<dbReference type="Gene3D" id="3.30.1490.20">
    <property type="entry name" value="ATP-grasp fold, A domain"/>
    <property type="match status" value="1"/>
</dbReference>
<keyword evidence="2 6" id="KW-0436">Ligase</keyword>
<dbReference type="Pfam" id="PF07478">
    <property type="entry name" value="Dala_Dala_lig_C"/>
    <property type="match status" value="1"/>
</dbReference>
<keyword evidence="7" id="KW-1185">Reference proteome</keyword>
<dbReference type="GO" id="GO:0008716">
    <property type="term" value="F:D-alanine-D-alanine ligase activity"/>
    <property type="evidence" value="ECO:0007669"/>
    <property type="project" value="UniProtKB-EC"/>
</dbReference>
<dbReference type="InterPro" id="IPR011095">
    <property type="entry name" value="Dala_Dala_lig_C"/>
</dbReference>
<keyword evidence="4" id="KW-0067">ATP-binding</keyword>
<dbReference type="Gene3D" id="3.30.470.20">
    <property type="entry name" value="ATP-grasp fold, B domain"/>
    <property type="match status" value="1"/>
</dbReference>
<evidence type="ECO:0000259" key="5">
    <source>
        <dbReference type="PROSITE" id="PS50975"/>
    </source>
</evidence>
<dbReference type="RefSeq" id="WP_146481472.1">
    <property type="nucleotide sequence ID" value="NZ_CP042266.1"/>
</dbReference>
<feature type="domain" description="ATP-grasp" evidence="5">
    <location>
        <begin position="112"/>
        <end position="315"/>
    </location>
</feature>
<dbReference type="EMBL" id="CP042266">
    <property type="protein sequence ID" value="QDY78152.1"/>
    <property type="molecule type" value="Genomic_DNA"/>
</dbReference>
<dbReference type="AlphaFoldDB" id="A0A5B8IID2"/>
<dbReference type="SUPFAM" id="SSF52440">
    <property type="entry name" value="PreATP-grasp domain"/>
    <property type="match status" value="1"/>
</dbReference>
<sequence length="325" mass="34051">MEIEALVPGEFAAPVAVVTGGWSRERDRSLLSGSTVAGALRDLGIETRVLDLEEDRKSLVAELQGAELAFLAIAGRGAEDGRLQGLLESIGVPYTGSGVFASAVGMHKVTAKSLVAARGVRVAAGTAVEPGTGAGSEFEARRVADAHGLPVIVKPVSEGGSIGLTLACTSEEVATAIREADVPVMAEEYVEGRSVSVGILQGLDGALHILPPLETETAGGVYSYAAKREQGLTAYHCPARLPEAVLQDLEVAARRAHLALHCHGYSRHDFVVSPEKGPVWLEVNTLPGLSREGNLARMAEAGGLSYEQLLAHILRTARTDRSVQP</sequence>
<dbReference type="InterPro" id="IPR011761">
    <property type="entry name" value="ATP-grasp"/>
</dbReference>
<proteinExistence type="inferred from homology"/>